<reference evidence="1" key="1">
    <citation type="submission" date="2017-05" db="EMBL/GenBank/DDBJ databases">
        <authorList>
            <person name="Varghese N."/>
            <person name="Submissions S."/>
        </authorList>
    </citation>
    <scope>NUCLEOTIDE SEQUENCE</scope>
    <source>
        <strain evidence="1">LMG 28168</strain>
    </source>
</reference>
<keyword evidence="2" id="KW-1185">Reference proteome</keyword>
<sequence length="691" mass="79019">MKLHHSKMLSMARKLELTHPTSKSGLDFQEWHNIFKGLADNNPLDRSITEAATWLGNHFKRISLTRQHYRLKSDETLILKDFFHIHLAAANYGFAQVSAQQRRSLNPDDNPSLEKMIAFKSNLTQDGASVHANQLVMMRLDSICLAIFEALDNRDNLSEKYKAPADDPAGVDKMEFLLNDLNCTQLYHNGSVIWQEILYGDAYFSFIPGKNIIFVSKLNDLGKMKAICDYRRDHQNGTVSIQTNNLIHDSIAYLGPAGPKKFIKHDPNGILMAREVESFDEAFKRYVNGRWVEQYFGIEKHLFEIMEVKCPEDLNGQTYSVRDILLVWFHLSLIAHQISDAQSDRSIADITELLEFCVWFKREELIQALEEVTPFEEPLIDSILNFLTYKAAQLQDDLWLKPLLEVEEEIALSTSSLLSASLRRNVDMWLPLVDPKAHLRGGHFEKHMVKVMEACGSGDSPIGKHLKWTGAVELAYGGTGEEVDLTFSFGKTIVVVESRSRRIPITPLDYHNALHEKKSGIYKKADQANRKTQYVRTHLAKFCAEHYPHLVDYLDEVVVHPLVIINDQFHAGFPVNGTPVLDEHLLKHFLEDGRVKFLASSPVDYRYAVVLYENLEQAEQVFMSYALSPTIVEVHAASLKEIHNVHQIDEREIPMHWHTYEVVEPENEKQSLAILSKLSVGKLIHMTSNRP</sequence>
<gene>
    <name evidence="1" type="ORF">SAMN04488483_5425</name>
</gene>
<dbReference type="Proteomes" id="UP001158048">
    <property type="component" value="Unassembled WGS sequence"/>
</dbReference>
<organism evidence="1 2">
    <name type="scientific">Pseudomonas helmanticensis</name>
    <dbReference type="NCBI Taxonomy" id="1471381"/>
    <lineage>
        <taxon>Bacteria</taxon>
        <taxon>Pseudomonadati</taxon>
        <taxon>Pseudomonadota</taxon>
        <taxon>Gammaproteobacteria</taxon>
        <taxon>Pseudomonadales</taxon>
        <taxon>Pseudomonadaceae</taxon>
        <taxon>Pseudomonas</taxon>
    </lineage>
</organism>
<evidence type="ECO:0000313" key="2">
    <source>
        <dbReference type="Proteomes" id="UP001158048"/>
    </source>
</evidence>
<comment type="caution">
    <text evidence="1">The sequence shown here is derived from an EMBL/GenBank/DDBJ whole genome shotgun (WGS) entry which is preliminary data.</text>
</comment>
<dbReference type="EMBL" id="FXUY01000002">
    <property type="protein sequence ID" value="SMQ30429.1"/>
    <property type="molecule type" value="Genomic_DNA"/>
</dbReference>
<evidence type="ECO:0000313" key="1">
    <source>
        <dbReference type="EMBL" id="SMQ30429.1"/>
    </source>
</evidence>
<proteinExistence type="predicted"/>
<accession>A0ACD2UDI5</accession>
<name>A0ACD2UDI5_9PSED</name>
<protein>
    <submittedName>
        <fullName evidence="1">Uncharacterized protein</fullName>
    </submittedName>
</protein>